<evidence type="ECO:0000259" key="9">
    <source>
        <dbReference type="SMART" id="SM00650"/>
    </source>
</evidence>
<comment type="catalytic activity">
    <reaction evidence="7">
        <text>adenosine(1518)/adenosine(1519) in 16S rRNA + 4 S-adenosyl-L-methionine = N(6)-dimethyladenosine(1518)/N(6)-dimethyladenosine(1519) in 16S rRNA + 4 S-adenosyl-L-homocysteine + 4 H(+)</text>
        <dbReference type="Rhea" id="RHEA:19609"/>
        <dbReference type="Rhea" id="RHEA-COMP:10232"/>
        <dbReference type="Rhea" id="RHEA-COMP:10233"/>
        <dbReference type="ChEBI" id="CHEBI:15378"/>
        <dbReference type="ChEBI" id="CHEBI:57856"/>
        <dbReference type="ChEBI" id="CHEBI:59789"/>
        <dbReference type="ChEBI" id="CHEBI:74411"/>
        <dbReference type="ChEBI" id="CHEBI:74493"/>
        <dbReference type="EC" id="2.1.1.182"/>
    </reaction>
</comment>
<dbReference type="Gene3D" id="3.40.50.150">
    <property type="entry name" value="Vaccinia Virus protein VP39"/>
    <property type="match status" value="1"/>
</dbReference>
<comment type="similarity">
    <text evidence="7">Belongs to the class I-like SAM-binding methyltransferase superfamily. rRNA adenine N(6)-methyltransferase family. RsmA subfamily.</text>
</comment>
<evidence type="ECO:0000256" key="4">
    <source>
        <dbReference type="ARBA" id="ARBA00022679"/>
    </source>
</evidence>
<gene>
    <name evidence="7" type="primary">rsmA</name>
    <name evidence="7" type="synonym">ksgA</name>
    <name evidence="10" type="ORF">CKF58_07045</name>
</gene>
<keyword evidence="6 7" id="KW-0694">RNA-binding</keyword>
<dbReference type="InterPro" id="IPR020598">
    <property type="entry name" value="rRNA_Ade_methylase_Trfase_N"/>
</dbReference>
<feature type="binding site" evidence="7 8">
    <location>
        <position position="21"/>
    </location>
    <ligand>
        <name>S-adenosyl-L-methionine</name>
        <dbReference type="ChEBI" id="CHEBI:59789"/>
    </ligand>
</feature>
<keyword evidence="1 7" id="KW-0963">Cytoplasm</keyword>
<dbReference type="GO" id="GO:0003723">
    <property type="term" value="F:RNA binding"/>
    <property type="evidence" value="ECO:0007669"/>
    <property type="project" value="UniProtKB-UniRule"/>
</dbReference>
<dbReference type="PROSITE" id="PS01131">
    <property type="entry name" value="RRNA_A_DIMETH"/>
    <property type="match status" value="1"/>
</dbReference>
<name>A0A3A1YD57_9GAMM</name>
<keyword evidence="5 7" id="KW-0949">S-adenosyl-L-methionine</keyword>
<dbReference type="PROSITE" id="PS51689">
    <property type="entry name" value="SAM_RNA_A_N6_MT"/>
    <property type="match status" value="1"/>
</dbReference>
<reference evidence="10 11" key="1">
    <citation type="submission" date="2017-08" db="EMBL/GenBank/DDBJ databases">
        <title>Reclassification of Bisgaard taxon 37 and 44.</title>
        <authorList>
            <person name="Christensen H."/>
        </authorList>
    </citation>
    <scope>NUCLEOTIDE SEQUENCE [LARGE SCALE GENOMIC DNA]</scope>
    <source>
        <strain evidence="10 11">111</strain>
    </source>
</reference>
<evidence type="ECO:0000256" key="6">
    <source>
        <dbReference type="ARBA" id="ARBA00022884"/>
    </source>
</evidence>
<feature type="binding site" evidence="7 8">
    <location>
        <position position="67"/>
    </location>
    <ligand>
        <name>S-adenosyl-L-methionine</name>
        <dbReference type="ChEBI" id="CHEBI:59789"/>
    </ligand>
</feature>
<dbReference type="SMART" id="SM00650">
    <property type="entry name" value="rADc"/>
    <property type="match status" value="1"/>
</dbReference>
<dbReference type="OrthoDB" id="9814755at2"/>
<evidence type="ECO:0000256" key="1">
    <source>
        <dbReference type="ARBA" id="ARBA00022490"/>
    </source>
</evidence>
<dbReference type="GO" id="GO:0005829">
    <property type="term" value="C:cytosol"/>
    <property type="evidence" value="ECO:0007669"/>
    <property type="project" value="TreeGrafter"/>
</dbReference>
<evidence type="ECO:0000256" key="3">
    <source>
        <dbReference type="ARBA" id="ARBA00022603"/>
    </source>
</evidence>
<dbReference type="InterPro" id="IPR023165">
    <property type="entry name" value="rRNA_Ade_diMease-like_C"/>
</dbReference>
<dbReference type="Proteomes" id="UP000265916">
    <property type="component" value="Unassembled WGS sequence"/>
</dbReference>
<protein>
    <recommendedName>
        <fullName evidence="7">Ribosomal RNA small subunit methyltransferase A</fullName>
        <ecNumber evidence="7">2.1.1.182</ecNumber>
    </recommendedName>
    <alternativeName>
        <fullName evidence="7">16S rRNA (adenine(1518)-N(6)/adenine(1519)-N(6))-dimethyltransferase</fullName>
    </alternativeName>
    <alternativeName>
        <fullName evidence="7">16S rRNA dimethyladenosine transferase</fullName>
    </alternativeName>
    <alternativeName>
        <fullName evidence="7">16S rRNA dimethylase</fullName>
    </alternativeName>
    <alternativeName>
        <fullName evidence="7">S-adenosylmethionine-6-N', N'-adenosyl(rRNA) dimethyltransferase</fullName>
    </alternativeName>
</protein>
<dbReference type="RefSeq" id="WP_119532378.1">
    <property type="nucleotide sequence ID" value="NZ_JBHSSP010000026.1"/>
</dbReference>
<evidence type="ECO:0000256" key="7">
    <source>
        <dbReference type="HAMAP-Rule" id="MF_00607"/>
    </source>
</evidence>
<dbReference type="AlphaFoldDB" id="A0A3A1YD57"/>
<sequence>MQHNKQHLGHFAKKRFGQNFLIDQNIIYAIVDAINPKNEDNLIEIGPGLAALTEPVCERVDHLTVVEVDKDLIERLQHHPFLAPKLTIIAQDVLNVNFHELATPERKAKVFGNLPYNISTPLILQLLNHTDVVAEMTFMLQLEVVERLLATKGSKHYGRLGIITQYYCDVLPVIEVPPESFKPAPKVNSAVVKLVPKKEIKHPVVSIDTFQTITALAFSQRRKTIKNSLSKLVYEQDWQNLSAFGINSNMRAEELSLEQYVNLENYISNNGLFNRLQN</sequence>
<evidence type="ECO:0000256" key="2">
    <source>
        <dbReference type="ARBA" id="ARBA00022552"/>
    </source>
</evidence>
<dbReference type="PANTHER" id="PTHR11727:SF7">
    <property type="entry name" value="DIMETHYLADENOSINE TRANSFERASE-RELATED"/>
    <property type="match status" value="1"/>
</dbReference>
<organism evidence="10 11">
    <name type="scientific">Psittacicella hinzii</name>
    <dbReference type="NCBI Taxonomy" id="2028575"/>
    <lineage>
        <taxon>Bacteria</taxon>
        <taxon>Pseudomonadati</taxon>
        <taxon>Pseudomonadota</taxon>
        <taxon>Gammaproteobacteria</taxon>
        <taxon>Pasteurellales</taxon>
        <taxon>Psittacicellaceae</taxon>
        <taxon>Psittacicella</taxon>
    </lineage>
</organism>
<dbReference type="FunFam" id="1.10.8.100:FF:000001">
    <property type="entry name" value="Ribosomal RNA small subunit methyltransferase A"/>
    <property type="match status" value="1"/>
</dbReference>
<keyword evidence="3 7" id="KW-0489">Methyltransferase</keyword>
<dbReference type="InterPro" id="IPR020596">
    <property type="entry name" value="rRNA_Ade_Mease_Trfase_CS"/>
</dbReference>
<dbReference type="InterPro" id="IPR011530">
    <property type="entry name" value="rRNA_adenine_dimethylase"/>
</dbReference>
<dbReference type="Pfam" id="PF00398">
    <property type="entry name" value="RrnaAD"/>
    <property type="match status" value="1"/>
</dbReference>
<proteinExistence type="inferred from homology"/>
<dbReference type="InterPro" id="IPR029063">
    <property type="entry name" value="SAM-dependent_MTases_sf"/>
</dbReference>
<dbReference type="InterPro" id="IPR001737">
    <property type="entry name" value="KsgA/Erm"/>
</dbReference>
<feature type="binding site" evidence="7 8">
    <location>
        <position position="46"/>
    </location>
    <ligand>
        <name>S-adenosyl-L-methionine</name>
        <dbReference type="ChEBI" id="CHEBI:59789"/>
    </ligand>
</feature>
<keyword evidence="11" id="KW-1185">Reference proteome</keyword>
<dbReference type="EMBL" id="NRJG01000150">
    <property type="protein sequence ID" value="RIY35100.1"/>
    <property type="molecule type" value="Genomic_DNA"/>
</dbReference>
<dbReference type="SUPFAM" id="SSF53335">
    <property type="entry name" value="S-adenosyl-L-methionine-dependent methyltransferases"/>
    <property type="match status" value="1"/>
</dbReference>
<comment type="subcellular location">
    <subcellularLocation>
        <location evidence="7">Cytoplasm</location>
    </subcellularLocation>
</comment>
<evidence type="ECO:0000313" key="10">
    <source>
        <dbReference type="EMBL" id="RIY35100.1"/>
    </source>
</evidence>
<dbReference type="PANTHER" id="PTHR11727">
    <property type="entry name" value="DIMETHYLADENOSINE TRANSFERASE"/>
    <property type="match status" value="1"/>
</dbReference>
<keyword evidence="4 7" id="KW-0808">Transferase</keyword>
<feature type="binding site" evidence="7 8">
    <location>
        <position position="113"/>
    </location>
    <ligand>
        <name>S-adenosyl-L-methionine</name>
        <dbReference type="ChEBI" id="CHEBI:59789"/>
    </ligand>
</feature>
<comment type="function">
    <text evidence="7">Specifically dimethylates two adjacent adenosines (A1518 and A1519) in the loop of a conserved hairpin near the 3'-end of 16S rRNA in the 30S particle. May play a critical role in biogenesis of 30S subunits.</text>
</comment>
<feature type="domain" description="Ribosomal RNA adenine methylase transferase N-terminal" evidence="9">
    <location>
        <begin position="26"/>
        <end position="198"/>
    </location>
</feature>
<feature type="binding site" evidence="7 8">
    <location>
        <position position="92"/>
    </location>
    <ligand>
        <name>S-adenosyl-L-methionine</name>
        <dbReference type="ChEBI" id="CHEBI:59789"/>
    </ligand>
</feature>
<dbReference type="GO" id="GO:0052908">
    <property type="term" value="F:16S rRNA (adenine(1518)-N(6)/adenine(1519)-N(6))-dimethyltransferase activity"/>
    <property type="evidence" value="ECO:0007669"/>
    <property type="project" value="UniProtKB-EC"/>
</dbReference>
<feature type="binding site" evidence="7 8">
    <location>
        <position position="19"/>
    </location>
    <ligand>
        <name>S-adenosyl-L-methionine</name>
        <dbReference type="ChEBI" id="CHEBI:59789"/>
    </ligand>
</feature>
<evidence type="ECO:0000256" key="8">
    <source>
        <dbReference type="PROSITE-ProRule" id="PRU01026"/>
    </source>
</evidence>
<dbReference type="HAMAP" id="MF_00607">
    <property type="entry name" value="16SrRNA_methyltr_A"/>
    <property type="match status" value="1"/>
</dbReference>
<dbReference type="NCBIfam" id="TIGR00755">
    <property type="entry name" value="ksgA"/>
    <property type="match status" value="1"/>
</dbReference>
<comment type="caution">
    <text evidence="10">The sequence shown here is derived from an EMBL/GenBank/DDBJ whole genome shotgun (WGS) entry which is preliminary data.</text>
</comment>
<dbReference type="EC" id="2.1.1.182" evidence="7"/>
<evidence type="ECO:0000256" key="5">
    <source>
        <dbReference type="ARBA" id="ARBA00022691"/>
    </source>
</evidence>
<dbReference type="Gene3D" id="1.10.8.100">
    <property type="entry name" value="Ribosomal RNA adenine dimethylase-like, domain 2"/>
    <property type="match status" value="1"/>
</dbReference>
<evidence type="ECO:0000313" key="11">
    <source>
        <dbReference type="Proteomes" id="UP000265916"/>
    </source>
</evidence>
<accession>A0A3A1YD57</accession>
<keyword evidence="2 7" id="KW-0698">rRNA processing</keyword>